<proteinExistence type="predicted"/>
<dbReference type="RefSeq" id="WP_057859832.1">
    <property type="nucleotide sequence ID" value="NZ_LLYB01000081.1"/>
</dbReference>
<dbReference type="EMBL" id="LLYB01000081">
    <property type="protein sequence ID" value="KRR21374.1"/>
    <property type="molecule type" value="Genomic_DNA"/>
</dbReference>
<dbReference type="OrthoDB" id="572639at2"/>
<evidence type="ECO:0000313" key="3">
    <source>
        <dbReference type="Proteomes" id="UP000051660"/>
    </source>
</evidence>
<dbReference type="AlphaFoldDB" id="A0A0R3MP66"/>
<name>A0A0R3MP66_9BRAD</name>
<feature type="domain" description="YspA cpYpsA-related SLOG" evidence="1">
    <location>
        <begin position="1"/>
        <end position="65"/>
    </location>
</feature>
<organism evidence="2 3">
    <name type="scientific">Bradyrhizobium lablabi</name>
    <dbReference type="NCBI Taxonomy" id="722472"/>
    <lineage>
        <taxon>Bacteria</taxon>
        <taxon>Pseudomonadati</taxon>
        <taxon>Pseudomonadota</taxon>
        <taxon>Alphaproteobacteria</taxon>
        <taxon>Hyphomicrobiales</taxon>
        <taxon>Nitrobacteraceae</taxon>
        <taxon>Bradyrhizobium</taxon>
    </lineage>
</organism>
<dbReference type="Proteomes" id="UP000051660">
    <property type="component" value="Unassembled WGS sequence"/>
</dbReference>
<accession>A0A0R3MP66</accession>
<gene>
    <name evidence="2" type="ORF">CQ14_06910</name>
</gene>
<evidence type="ECO:0000259" key="1">
    <source>
        <dbReference type="Pfam" id="PF10686"/>
    </source>
</evidence>
<reference evidence="2 3" key="1">
    <citation type="submission" date="2014-03" db="EMBL/GenBank/DDBJ databases">
        <title>Bradyrhizobium valentinum sp. nov., isolated from effective nodules of Lupinus mariae-josephae, a lupine endemic of basic-lime soils in Eastern Spain.</title>
        <authorList>
            <person name="Duran D."/>
            <person name="Rey L."/>
            <person name="Navarro A."/>
            <person name="Busquets A."/>
            <person name="Imperial J."/>
            <person name="Ruiz-Argueso T."/>
        </authorList>
    </citation>
    <scope>NUCLEOTIDE SEQUENCE [LARGE SCALE GENOMIC DNA]</scope>
    <source>
        <strain evidence="2 3">CCBAU 23086</strain>
    </source>
</reference>
<dbReference type="InterPro" id="IPR019627">
    <property type="entry name" value="YAcAr"/>
</dbReference>
<protein>
    <recommendedName>
        <fullName evidence="1">YspA cpYpsA-related SLOG domain-containing protein</fullName>
    </recommendedName>
</protein>
<comment type="caution">
    <text evidence="2">The sequence shown here is derived from an EMBL/GenBank/DDBJ whole genome shotgun (WGS) entry which is preliminary data.</text>
</comment>
<evidence type="ECO:0000313" key="2">
    <source>
        <dbReference type="EMBL" id="KRR21374.1"/>
    </source>
</evidence>
<sequence length="114" mass="12462">MRVLVCGSRNYRDRNHVFRALDMRHASSPIAVILHGGATGADAMAAEWASENAVEALEYLADWKKLGPHAGPKRNADMIKYGQPDLVIAFPGNSGTEDMVDKAERAGIEVERID</sequence>
<dbReference type="Pfam" id="PF10686">
    <property type="entry name" value="YAcAr"/>
    <property type="match status" value="1"/>
</dbReference>